<keyword evidence="2" id="KW-1185">Reference proteome</keyword>
<name>A0ABY4RCQ1_9GAMM</name>
<protein>
    <submittedName>
        <fullName evidence="1">Type VI secretion system tube protein Hcp</fullName>
    </submittedName>
</protein>
<sequence>MKELPDAVHGRHLNKVELAACKAGDPQIEYMRITLEEVLLTGMTYNGTGASERVNMTYNFQAARVRQQYWEQTEKGGRGAEIAAGWDIKENKEM</sequence>
<reference evidence="1" key="1">
    <citation type="submission" date="2021-09" db="EMBL/GenBank/DDBJ databases">
        <title>First case of bloodstream infection caused by Mixta hanseatica sp. nov., a member of the Erwiniaceae family.</title>
        <authorList>
            <person name="Both A."/>
            <person name="Huang J."/>
            <person name="Wenzel P."/>
            <person name="Aepfelbacher M."/>
            <person name="Rohde H."/>
            <person name="Christner M."/>
            <person name="Hentschke M."/>
        </authorList>
    </citation>
    <scope>NUCLEOTIDE SEQUENCE</scope>
    <source>
        <strain evidence="1">X22927</strain>
    </source>
</reference>
<proteinExistence type="predicted"/>
<dbReference type="EMBL" id="CP082904">
    <property type="protein sequence ID" value="UQY46191.1"/>
    <property type="molecule type" value="Genomic_DNA"/>
</dbReference>
<dbReference type="InterPro" id="IPR036624">
    <property type="entry name" value="Hcp1-lik_sf"/>
</dbReference>
<dbReference type="Pfam" id="PF05638">
    <property type="entry name" value="T6SS_HCP"/>
    <property type="match status" value="1"/>
</dbReference>
<accession>A0ABY4RCQ1</accession>
<dbReference type="Proteomes" id="UP001056635">
    <property type="component" value="Chromosome"/>
</dbReference>
<organism evidence="1 2">
    <name type="scientific">Mixta hanseatica</name>
    <dbReference type="NCBI Taxonomy" id="2872648"/>
    <lineage>
        <taxon>Bacteria</taxon>
        <taxon>Pseudomonadati</taxon>
        <taxon>Pseudomonadota</taxon>
        <taxon>Gammaproteobacteria</taxon>
        <taxon>Enterobacterales</taxon>
        <taxon>Erwiniaceae</taxon>
        <taxon>Mixta</taxon>
    </lineage>
</organism>
<dbReference type="Gene3D" id="2.30.110.20">
    <property type="entry name" value="Hcp1-like"/>
    <property type="match status" value="1"/>
</dbReference>
<gene>
    <name evidence="1" type="ORF">K6958_14695</name>
</gene>
<dbReference type="SUPFAM" id="SSF141452">
    <property type="entry name" value="Hcp1-like"/>
    <property type="match status" value="1"/>
</dbReference>
<dbReference type="InterPro" id="IPR008514">
    <property type="entry name" value="T6SS_Hcp"/>
</dbReference>
<evidence type="ECO:0000313" key="2">
    <source>
        <dbReference type="Proteomes" id="UP001056635"/>
    </source>
</evidence>
<evidence type="ECO:0000313" key="1">
    <source>
        <dbReference type="EMBL" id="UQY46191.1"/>
    </source>
</evidence>